<gene>
    <name evidence="1" type="ORF">NNX28_16965</name>
</gene>
<reference evidence="1 2" key="1">
    <citation type="submission" date="2022-07" db="EMBL/GenBank/DDBJ databases">
        <title>Novel species in genus Arthrobacter.</title>
        <authorList>
            <person name="Liu Y."/>
        </authorList>
    </citation>
    <scope>NUCLEOTIDE SEQUENCE [LARGE SCALE GENOMIC DNA]</scope>
    <source>
        <strain evidence="2">zg-Y859</strain>
    </source>
</reference>
<evidence type="ECO:0000313" key="1">
    <source>
        <dbReference type="EMBL" id="MCQ1951611.1"/>
    </source>
</evidence>
<dbReference type="Pfam" id="PF06152">
    <property type="entry name" value="Phage_min_cap2"/>
    <property type="match status" value="1"/>
</dbReference>
<keyword evidence="2" id="KW-1185">Reference proteome</keyword>
<evidence type="ECO:0000313" key="2">
    <source>
        <dbReference type="Proteomes" id="UP001206924"/>
    </source>
</evidence>
<dbReference type="EMBL" id="JANFLP010000020">
    <property type="protein sequence ID" value="MCQ1951611.1"/>
    <property type="molecule type" value="Genomic_DNA"/>
</dbReference>
<accession>A0ABT1NYD2</accession>
<dbReference type="RefSeq" id="WP_255866618.1">
    <property type="nucleotide sequence ID" value="NZ_CP104263.1"/>
</dbReference>
<name>A0ABT1NYD2_9MICC</name>
<dbReference type="Proteomes" id="UP001206924">
    <property type="component" value="Unassembled WGS sequence"/>
</dbReference>
<protein>
    <submittedName>
        <fullName evidence="1">Phage minor capsid protein</fullName>
    </submittedName>
</protein>
<dbReference type="InterPro" id="IPR009319">
    <property type="entry name" value="Phage_A118_VSP1"/>
</dbReference>
<proteinExistence type="predicted"/>
<comment type="caution">
    <text evidence="1">The sequence shown here is derived from an EMBL/GenBank/DDBJ whole genome shotgun (WGS) entry which is preliminary data.</text>
</comment>
<organism evidence="1 2">
    <name type="scientific">Arthrobacter jinronghuae</name>
    <dbReference type="NCBI Taxonomy" id="2964609"/>
    <lineage>
        <taxon>Bacteria</taxon>
        <taxon>Bacillati</taxon>
        <taxon>Actinomycetota</taxon>
        <taxon>Actinomycetes</taxon>
        <taxon>Micrococcales</taxon>
        <taxon>Micrococcaceae</taxon>
        <taxon>Arthrobacter</taxon>
    </lineage>
</organism>
<sequence length="358" mass="39135">MIRPDDAATLAKGVQEMYAEAETLLLQRIANALAAGSDAPEWVEQKLLNIHFLQRQMDKILADLGAGVPGAVEKAIGFAYNRGIATAGAELTSVGLINGAFNAVQPTGAVTALVAETMRFIEPAQFQIRRAAMDIYQQVITQVTAQTTLGTATRREASRLALTRFAKQGITGFRDTAGRRWNMASYAEMAVRSSTASAMLQGHTDRIQELGVDTVIVSNAPEECAICRPFEGKVLSLSGRTMGRLSDGKTVYASLAKAKGDGLYHNNCRHSHSIYLPGITKARTDTADPEGNALRAKQRAYERRIRELKRETAIAESYGDAEARVAKGKLRAKQQEFTAWREANDRKNLSYRTNLTAR</sequence>